<gene>
    <name evidence="1" type="ORF">G4B88_009959</name>
</gene>
<sequence length="81" mass="9231">MESNYSRDPFRSAFDPVLARRQEGEPNRSAPLLVRLNSQRYHVTNFFAPSSGCGTPDELKSLIEKAHELGLLILMDIVHKY</sequence>
<dbReference type="InterPro" id="IPR017853">
    <property type="entry name" value="GH"/>
</dbReference>
<dbReference type="PANTHER" id="PTHR43651">
    <property type="entry name" value="1,4-ALPHA-GLUCAN-BRANCHING ENZYME"/>
    <property type="match status" value="1"/>
</dbReference>
<dbReference type="Gene3D" id="3.20.20.80">
    <property type="entry name" value="Glycosidases"/>
    <property type="match status" value="1"/>
</dbReference>
<dbReference type="Proteomes" id="UP000583929">
    <property type="component" value="Unassembled WGS sequence"/>
</dbReference>
<dbReference type="GO" id="GO:0005982">
    <property type="term" value="P:starch metabolic process"/>
    <property type="evidence" value="ECO:0007669"/>
    <property type="project" value="TreeGrafter"/>
</dbReference>
<dbReference type="EMBL" id="JAATIQ010000675">
    <property type="protein sequence ID" value="KAF4348665.1"/>
    <property type="molecule type" value="Genomic_DNA"/>
</dbReference>
<dbReference type="PANTHER" id="PTHR43651:SF3">
    <property type="entry name" value="1,4-ALPHA-GLUCAN-BRANCHING ENZYME"/>
    <property type="match status" value="1"/>
</dbReference>
<dbReference type="GO" id="GO:0005737">
    <property type="term" value="C:cytoplasm"/>
    <property type="evidence" value="ECO:0007669"/>
    <property type="project" value="TreeGrafter"/>
</dbReference>
<dbReference type="SUPFAM" id="SSF51445">
    <property type="entry name" value="(Trans)glycosidases"/>
    <property type="match status" value="1"/>
</dbReference>
<proteinExistence type="predicted"/>
<evidence type="ECO:0000313" key="1">
    <source>
        <dbReference type="EMBL" id="KAF4348665.1"/>
    </source>
</evidence>
<accession>A0A7J6DRD7</accession>
<name>A0A7J6DRD7_CANSA</name>
<comment type="caution">
    <text evidence="1">The sequence shown here is derived from an EMBL/GenBank/DDBJ whole genome shotgun (WGS) entry which is preliminary data.</text>
</comment>
<organism evidence="1 2">
    <name type="scientific">Cannabis sativa</name>
    <name type="common">Hemp</name>
    <name type="synonym">Marijuana</name>
    <dbReference type="NCBI Taxonomy" id="3483"/>
    <lineage>
        <taxon>Eukaryota</taxon>
        <taxon>Viridiplantae</taxon>
        <taxon>Streptophyta</taxon>
        <taxon>Embryophyta</taxon>
        <taxon>Tracheophyta</taxon>
        <taxon>Spermatophyta</taxon>
        <taxon>Magnoliopsida</taxon>
        <taxon>eudicotyledons</taxon>
        <taxon>Gunneridae</taxon>
        <taxon>Pentapetalae</taxon>
        <taxon>rosids</taxon>
        <taxon>fabids</taxon>
        <taxon>Rosales</taxon>
        <taxon>Cannabaceae</taxon>
        <taxon>Cannabis</taxon>
    </lineage>
</organism>
<reference evidence="1 2" key="1">
    <citation type="journal article" date="2020" name="bioRxiv">
        <title>Sequence and annotation of 42 cannabis genomes reveals extensive copy number variation in cannabinoid synthesis and pathogen resistance genes.</title>
        <authorList>
            <person name="Mckernan K.J."/>
            <person name="Helbert Y."/>
            <person name="Kane L.T."/>
            <person name="Ebling H."/>
            <person name="Zhang L."/>
            <person name="Liu B."/>
            <person name="Eaton Z."/>
            <person name="Mclaughlin S."/>
            <person name="Kingan S."/>
            <person name="Baybayan P."/>
            <person name="Concepcion G."/>
            <person name="Jordan M."/>
            <person name="Riva A."/>
            <person name="Barbazuk W."/>
            <person name="Harkins T."/>
        </authorList>
    </citation>
    <scope>NUCLEOTIDE SEQUENCE [LARGE SCALE GENOMIC DNA]</scope>
    <source>
        <strain evidence="2">cv. Jamaican Lion 4</strain>
        <tissue evidence="1">Leaf</tissue>
    </source>
</reference>
<dbReference type="GO" id="GO:0003844">
    <property type="term" value="F:1,4-alpha-glucan branching enzyme activity"/>
    <property type="evidence" value="ECO:0007669"/>
    <property type="project" value="TreeGrafter"/>
</dbReference>
<keyword evidence="2" id="KW-1185">Reference proteome</keyword>
<evidence type="ECO:0000313" key="2">
    <source>
        <dbReference type="Proteomes" id="UP000583929"/>
    </source>
</evidence>
<protein>
    <submittedName>
        <fullName evidence="1">Uncharacterized protein</fullName>
    </submittedName>
</protein>
<dbReference type="AlphaFoldDB" id="A0A7J6DRD7"/>